<gene>
    <name evidence="5" type="ORF">AB0L16_03730</name>
</gene>
<protein>
    <submittedName>
        <fullName evidence="5">Aminotransferase class III-fold pyridoxal phosphate-dependent enzyme</fullName>
    </submittedName>
</protein>
<dbReference type="RefSeq" id="WP_364852332.1">
    <property type="nucleotide sequence ID" value="NZ_JBFAUK010000002.1"/>
</dbReference>
<evidence type="ECO:0000256" key="3">
    <source>
        <dbReference type="ARBA" id="ARBA00022679"/>
    </source>
</evidence>
<dbReference type="InterPro" id="IPR015424">
    <property type="entry name" value="PyrdxlP-dep_Trfase"/>
</dbReference>
<proteinExistence type="predicted"/>
<dbReference type="Proteomes" id="UP001552594">
    <property type="component" value="Unassembled WGS sequence"/>
</dbReference>
<evidence type="ECO:0000256" key="2">
    <source>
        <dbReference type="ARBA" id="ARBA00022576"/>
    </source>
</evidence>
<dbReference type="SUPFAM" id="SSF53383">
    <property type="entry name" value="PLP-dependent transferases"/>
    <property type="match status" value="2"/>
</dbReference>
<sequence length="729" mass="79153">MNRIGEVVVYGYAPADRETLRILSDLIGSKQPIFAMPSWFITEDSAQAGYLLSEAVRELTGRPPGFAHRTFFANSRYEALHGAIKLIRHHRLGTVRTHHGRVLALDPAHTLGERADPLDQGPERALVPGLVCVRTLDEALKAAETTAFCGLVVREPDSHDLGQLTVLAARLRSTGAKVALDLSDFDFTSPTSPAAAALGPDLIVSGESLTGHQVPYGAFTGTHEVFSPWAAPGTAFLHSNTYGGNTVAMRAVKAHLLPRWDATAAVHPVLAAAERDWEQVLRLYERHVNPGTVRMHRKLRGALRVVRADGARLTVQMASGRRLELVDGLCGAGLGVNGHNPADALTEVVQCHDPGHDYLAELRQLLARDTGLDHLLPAVSGASAVETALTMAVLARPGHRRMVVFRHNYGGKTLVSLNATAATRTRAPFGPLYPDVRYIDPFGPRAAEELRAELASGEVGLVWIELVHGSSDSYGPIPGELLDIVSAEREQRGFLVGVDEILTSYYRCGTRFAHQGRLPEVDLITVSKALSYGCFPIGAALVSDAVYQAARSANAHLVDELATRHINQLGAHFAVQAIRQTDALGLEQRVAHLSKAVQDGLARLDPASHTVGRFFAEGLLGRIEVLPPRPLRRFIRPDGELMSFALMLWWITRARAFVVYDIFLLPLIATPEEIEQVMRGARRLSRTGPYALLAQAALAVAEDRVRGALAARLPFARGFLAPEKTKESA</sequence>
<evidence type="ECO:0000256" key="4">
    <source>
        <dbReference type="ARBA" id="ARBA00022898"/>
    </source>
</evidence>
<name>A0ABV3JTC6_STRON</name>
<evidence type="ECO:0000313" key="5">
    <source>
        <dbReference type="EMBL" id="MEV5505574.1"/>
    </source>
</evidence>
<reference evidence="5 6" key="1">
    <citation type="submission" date="2024-06" db="EMBL/GenBank/DDBJ databases">
        <title>The Natural Products Discovery Center: Release of the First 8490 Sequenced Strains for Exploring Actinobacteria Biosynthetic Diversity.</title>
        <authorList>
            <person name="Kalkreuter E."/>
            <person name="Kautsar S.A."/>
            <person name="Yang D."/>
            <person name="Bader C.D."/>
            <person name="Teijaro C.N."/>
            <person name="Fluegel L."/>
            <person name="Davis C.M."/>
            <person name="Simpson J.R."/>
            <person name="Lauterbach L."/>
            <person name="Steele A.D."/>
            <person name="Gui C."/>
            <person name="Meng S."/>
            <person name="Li G."/>
            <person name="Viehrig K."/>
            <person name="Ye F."/>
            <person name="Su P."/>
            <person name="Kiefer A.F."/>
            <person name="Nichols A."/>
            <person name="Cepeda A.J."/>
            <person name="Yan W."/>
            <person name="Fan B."/>
            <person name="Jiang Y."/>
            <person name="Adhikari A."/>
            <person name="Zheng C.-J."/>
            <person name="Schuster L."/>
            <person name="Cowan T.M."/>
            <person name="Smanski M.J."/>
            <person name="Chevrette M.G."/>
            <person name="De Carvalho L.P.S."/>
            <person name="Shen B."/>
        </authorList>
    </citation>
    <scope>NUCLEOTIDE SEQUENCE [LARGE SCALE GENOMIC DNA]</scope>
    <source>
        <strain evidence="5 6">NPDC052347</strain>
    </source>
</reference>
<keyword evidence="6" id="KW-1185">Reference proteome</keyword>
<keyword evidence="4" id="KW-0663">Pyridoxal phosphate</keyword>
<dbReference type="PANTHER" id="PTHR11986">
    <property type="entry name" value="AMINOTRANSFERASE CLASS III"/>
    <property type="match status" value="1"/>
</dbReference>
<dbReference type="PANTHER" id="PTHR11986:SF79">
    <property type="entry name" value="ACETYLORNITHINE AMINOTRANSFERASE, MITOCHONDRIAL"/>
    <property type="match status" value="1"/>
</dbReference>
<dbReference type="InterPro" id="IPR015422">
    <property type="entry name" value="PyrdxlP-dep_Trfase_small"/>
</dbReference>
<dbReference type="GO" id="GO:0008483">
    <property type="term" value="F:transaminase activity"/>
    <property type="evidence" value="ECO:0007669"/>
    <property type="project" value="UniProtKB-KW"/>
</dbReference>
<dbReference type="EMBL" id="JBFAUK010000002">
    <property type="protein sequence ID" value="MEV5505574.1"/>
    <property type="molecule type" value="Genomic_DNA"/>
</dbReference>
<accession>A0ABV3JTC6</accession>
<comment type="caution">
    <text evidence="5">The sequence shown here is derived from an EMBL/GenBank/DDBJ whole genome shotgun (WGS) entry which is preliminary data.</text>
</comment>
<dbReference type="Gene3D" id="3.90.1150.10">
    <property type="entry name" value="Aspartate Aminotransferase, domain 1"/>
    <property type="match status" value="1"/>
</dbReference>
<evidence type="ECO:0000256" key="1">
    <source>
        <dbReference type="ARBA" id="ARBA00001933"/>
    </source>
</evidence>
<dbReference type="InterPro" id="IPR005814">
    <property type="entry name" value="Aminotrans_3"/>
</dbReference>
<evidence type="ECO:0000313" key="6">
    <source>
        <dbReference type="Proteomes" id="UP001552594"/>
    </source>
</evidence>
<keyword evidence="3" id="KW-0808">Transferase</keyword>
<keyword evidence="2 5" id="KW-0032">Aminotransferase</keyword>
<dbReference type="InterPro" id="IPR015421">
    <property type="entry name" value="PyrdxlP-dep_Trfase_major"/>
</dbReference>
<dbReference type="Pfam" id="PF00202">
    <property type="entry name" value="Aminotran_3"/>
    <property type="match status" value="1"/>
</dbReference>
<comment type="cofactor">
    <cofactor evidence="1">
        <name>pyridoxal 5'-phosphate</name>
        <dbReference type="ChEBI" id="CHEBI:597326"/>
    </cofactor>
</comment>
<dbReference type="Gene3D" id="3.40.640.10">
    <property type="entry name" value="Type I PLP-dependent aspartate aminotransferase-like (Major domain)"/>
    <property type="match status" value="2"/>
</dbReference>
<organism evidence="5 6">
    <name type="scientific">Streptomyces orinoci</name>
    <name type="common">Streptoverticillium orinoci</name>
    <dbReference type="NCBI Taxonomy" id="67339"/>
    <lineage>
        <taxon>Bacteria</taxon>
        <taxon>Bacillati</taxon>
        <taxon>Actinomycetota</taxon>
        <taxon>Actinomycetes</taxon>
        <taxon>Kitasatosporales</taxon>
        <taxon>Streptomycetaceae</taxon>
        <taxon>Streptomyces</taxon>
    </lineage>
</organism>
<dbReference type="InterPro" id="IPR050103">
    <property type="entry name" value="Class-III_PLP-dep_AT"/>
</dbReference>